<feature type="domain" description="Translation initiation factor beta propellor-like" evidence="7">
    <location>
        <begin position="17"/>
        <end position="212"/>
    </location>
</feature>
<keyword evidence="3" id="KW-0853">WD repeat</keyword>
<keyword evidence="6" id="KW-0175">Coiled coil</keyword>
<evidence type="ECO:0000313" key="8">
    <source>
        <dbReference type="EMBL" id="CAI8040550.1"/>
    </source>
</evidence>
<dbReference type="InterPro" id="IPR011400">
    <property type="entry name" value="EIF3B"/>
</dbReference>
<comment type="caution">
    <text evidence="8">The sequence shown here is derived from an EMBL/GenBank/DDBJ whole genome shotgun (WGS) entry which is preliminary data.</text>
</comment>
<keyword evidence="9" id="KW-1185">Reference proteome</keyword>
<feature type="coiled-coil region" evidence="6">
    <location>
        <begin position="254"/>
        <end position="281"/>
    </location>
</feature>
<evidence type="ECO:0000259" key="7">
    <source>
        <dbReference type="Pfam" id="PF08662"/>
    </source>
</evidence>
<evidence type="ECO:0000256" key="1">
    <source>
        <dbReference type="ARBA" id="ARBA00022490"/>
    </source>
</evidence>
<keyword evidence="4" id="KW-0694">RNA-binding</keyword>
<dbReference type="Proteomes" id="UP001174909">
    <property type="component" value="Unassembled WGS sequence"/>
</dbReference>
<dbReference type="InterPro" id="IPR013979">
    <property type="entry name" value="TIF_beta_prop-like"/>
</dbReference>
<reference evidence="8" key="1">
    <citation type="submission" date="2023-03" db="EMBL/GenBank/DDBJ databases">
        <authorList>
            <person name="Steffen K."/>
            <person name="Cardenas P."/>
        </authorList>
    </citation>
    <scope>NUCLEOTIDE SEQUENCE</scope>
</reference>
<dbReference type="GO" id="GO:0003723">
    <property type="term" value="F:RNA binding"/>
    <property type="evidence" value="ECO:0007669"/>
    <property type="project" value="UniProtKB-KW"/>
</dbReference>
<evidence type="ECO:0000313" key="9">
    <source>
        <dbReference type="Proteomes" id="UP001174909"/>
    </source>
</evidence>
<organism evidence="8 9">
    <name type="scientific">Geodia barretti</name>
    <name type="common">Barrett's horny sponge</name>
    <dbReference type="NCBI Taxonomy" id="519541"/>
    <lineage>
        <taxon>Eukaryota</taxon>
        <taxon>Metazoa</taxon>
        <taxon>Porifera</taxon>
        <taxon>Demospongiae</taxon>
        <taxon>Heteroscleromorpha</taxon>
        <taxon>Tetractinellida</taxon>
        <taxon>Astrophorina</taxon>
        <taxon>Geodiidae</taxon>
        <taxon>Geodia</taxon>
    </lineage>
</organism>
<name>A0AA35T2F9_GEOBA</name>
<evidence type="ECO:0000256" key="3">
    <source>
        <dbReference type="ARBA" id="ARBA00022574"/>
    </source>
</evidence>
<dbReference type="GO" id="GO:0031369">
    <property type="term" value="F:translation initiation factor binding"/>
    <property type="evidence" value="ECO:0007669"/>
    <property type="project" value="InterPro"/>
</dbReference>
<dbReference type="GO" id="GO:0003743">
    <property type="term" value="F:translation initiation factor activity"/>
    <property type="evidence" value="ECO:0007669"/>
    <property type="project" value="UniProtKB-KW"/>
</dbReference>
<keyword evidence="2 8" id="KW-0396">Initiation factor</keyword>
<dbReference type="GO" id="GO:0005852">
    <property type="term" value="C:eukaryotic translation initiation factor 3 complex"/>
    <property type="evidence" value="ECO:0007669"/>
    <property type="project" value="InterPro"/>
</dbReference>
<dbReference type="EMBL" id="CASHTH010003115">
    <property type="protein sequence ID" value="CAI8040550.1"/>
    <property type="molecule type" value="Genomic_DNA"/>
</dbReference>
<proteinExistence type="predicted"/>
<evidence type="ECO:0000256" key="4">
    <source>
        <dbReference type="ARBA" id="ARBA00022884"/>
    </source>
</evidence>
<dbReference type="PANTHER" id="PTHR14068:SF0">
    <property type="entry name" value="EUKARYOTIC TRANSLATION INITIATION FACTOR 3 SUBUNIT B"/>
    <property type="match status" value="1"/>
</dbReference>
<dbReference type="Pfam" id="PF08662">
    <property type="entry name" value="eIF2A"/>
    <property type="match status" value="1"/>
</dbReference>
<evidence type="ECO:0000256" key="6">
    <source>
        <dbReference type="SAM" id="Coils"/>
    </source>
</evidence>
<accession>A0AA35T2F9</accession>
<dbReference type="SUPFAM" id="SSF50960">
    <property type="entry name" value="TolB, C-terminal domain"/>
    <property type="match status" value="1"/>
</dbReference>
<gene>
    <name evidence="8" type="ORF">GBAR_LOCUS22578</name>
</gene>
<keyword evidence="5" id="KW-0648">Protein biosynthesis</keyword>
<keyword evidence="1" id="KW-0963">Cytoplasm</keyword>
<dbReference type="AlphaFoldDB" id="A0AA35T2F9"/>
<evidence type="ECO:0000256" key="2">
    <source>
        <dbReference type="ARBA" id="ARBA00022540"/>
    </source>
</evidence>
<evidence type="ECO:0000256" key="5">
    <source>
        <dbReference type="ARBA" id="ARBA00022917"/>
    </source>
</evidence>
<protein>
    <submittedName>
        <fullName evidence="8">Eukaryotic translation initiation factor 3 subunit B</fullName>
    </submittedName>
</protein>
<dbReference type="PANTHER" id="PTHR14068">
    <property type="entry name" value="EUKARYOTIC TRANSLATION INITIATION FACTOR 3 EIF3 -RELATED"/>
    <property type="match status" value="1"/>
</dbReference>
<sequence length="338" mass="39131">MEIPSRNILSTKSKMLVKECKLHWHKGGDYLCVKVDHYLTKSKKQLCYSFEIFHMREPQIPVDTLEMKEPILAFALEPTGSNFAIIHGEPPIRVSASFYKINDKGAAITKLKTLERREVNHIFWSPTGQFVVLAGMKGPMNGTLEFIDTGDIAMSNVVEHGGMTDVEWDPTGRYVTTAISYWSQKMDTGFIVWSFQGNVLYRNPVQMEKFCQLLWRPRPPSPLSKDDLQTIKKEMKKYQMVFEQEDRSIRSKASKELLEKRTKLMKEHSEYRKRREDLMRDRKRIFLEGREQCTLTLHVYAYHAPKVCVFIVEENVNIGFALQKVLSGNACPMFSCAS</sequence>